<name>A0AAV4TIM1_CAEEX</name>
<dbReference type="Proteomes" id="UP001054945">
    <property type="component" value="Unassembled WGS sequence"/>
</dbReference>
<keyword evidence="1" id="KW-1133">Transmembrane helix</keyword>
<dbReference type="AlphaFoldDB" id="A0AAV4TIM1"/>
<proteinExistence type="predicted"/>
<evidence type="ECO:0000256" key="1">
    <source>
        <dbReference type="SAM" id="Phobius"/>
    </source>
</evidence>
<keyword evidence="1" id="KW-0472">Membrane</keyword>
<keyword evidence="3" id="KW-1185">Reference proteome</keyword>
<organism evidence="2 3">
    <name type="scientific">Caerostris extrusa</name>
    <name type="common">Bark spider</name>
    <name type="synonym">Caerostris bankana</name>
    <dbReference type="NCBI Taxonomy" id="172846"/>
    <lineage>
        <taxon>Eukaryota</taxon>
        <taxon>Metazoa</taxon>
        <taxon>Ecdysozoa</taxon>
        <taxon>Arthropoda</taxon>
        <taxon>Chelicerata</taxon>
        <taxon>Arachnida</taxon>
        <taxon>Araneae</taxon>
        <taxon>Araneomorphae</taxon>
        <taxon>Entelegynae</taxon>
        <taxon>Araneoidea</taxon>
        <taxon>Araneidae</taxon>
        <taxon>Caerostris</taxon>
    </lineage>
</organism>
<keyword evidence="1" id="KW-0812">Transmembrane</keyword>
<dbReference type="EMBL" id="BPLR01011421">
    <property type="protein sequence ID" value="GIY46463.1"/>
    <property type="molecule type" value="Genomic_DNA"/>
</dbReference>
<gene>
    <name evidence="2" type="ORF">CEXT_316741</name>
</gene>
<protein>
    <submittedName>
        <fullName evidence="2">Uncharacterized protein</fullName>
    </submittedName>
</protein>
<dbReference type="PROSITE" id="PS51257">
    <property type="entry name" value="PROKAR_LIPOPROTEIN"/>
    <property type="match status" value="1"/>
</dbReference>
<reference evidence="2 3" key="1">
    <citation type="submission" date="2021-06" db="EMBL/GenBank/DDBJ databases">
        <title>Caerostris extrusa draft genome.</title>
        <authorList>
            <person name="Kono N."/>
            <person name="Arakawa K."/>
        </authorList>
    </citation>
    <scope>NUCLEOTIDE SEQUENCE [LARGE SCALE GENOMIC DNA]</scope>
</reference>
<evidence type="ECO:0000313" key="2">
    <source>
        <dbReference type="EMBL" id="GIY46463.1"/>
    </source>
</evidence>
<accession>A0AAV4TIM1</accession>
<comment type="caution">
    <text evidence="2">The sequence shown here is derived from an EMBL/GenBank/DDBJ whole genome shotgun (WGS) entry which is preliminary data.</text>
</comment>
<evidence type="ECO:0000313" key="3">
    <source>
        <dbReference type="Proteomes" id="UP001054945"/>
    </source>
</evidence>
<feature type="transmembrane region" description="Helical" evidence="1">
    <location>
        <begin position="25"/>
        <end position="44"/>
    </location>
</feature>
<sequence length="113" mass="13270">MRVSLSHKSAQNIKWNLCDPMAPGFLSGITACSFAWFPYCLILVEEKNRGGHNLDRNFFFERKKKKSWACFLCSYKSSFWIENVLWWSLPQNLEDKKAKGEKVVALTQFRRSE</sequence>